<dbReference type="Proteomes" id="UP000280668">
    <property type="component" value="Unassembled WGS sequence"/>
</dbReference>
<dbReference type="NCBIfam" id="TIGR01417">
    <property type="entry name" value="PTS_I_fam"/>
    <property type="match status" value="1"/>
</dbReference>
<dbReference type="GO" id="GO:0005737">
    <property type="term" value="C:cytoplasm"/>
    <property type="evidence" value="ECO:0007669"/>
    <property type="project" value="UniProtKB-SubCell"/>
</dbReference>
<dbReference type="AlphaFoldDB" id="A0A3N2BF80"/>
<dbReference type="InterPro" id="IPR024692">
    <property type="entry name" value="PTS_EI"/>
</dbReference>
<evidence type="ECO:0000256" key="4">
    <source>
        <dbReference type="ARBA" id="ARBA00004496"/>
    </source>
</evidence>
<feature type="region of interest" description="Disordered" evidence="21">
    <location>
        <begin position="48"/>
        <end position="70"/>
    </location>
</feature>
<dbReference type="PIRSF" id="PIRSF000732">
    <property type="entry name" value="PTS_enzyme_I"/>
    <property type="match status" value="1"/>
</dbReference>
<comment type="cofactor">
    <cofactor evidence="2 17 20">
        <name>Mg(2+)</name>
        <dbReference type="ChEBI" id="CHEBI:18420"/>
    </cofactor>
</comment>
<feature type="domain" description="PEP-utilising enzyme C-terminal" evidence="23">
    <location>
        <begin position="286"/>
        <end position="555"/>
    </location>
</feature>
<evidence type="ECO:0000256" key="17">
    <source>
        <dbReference type="PIRNR" id="PIRNR000732"/>
    </source>
</evidence>
<dbReference type="PROSITE" id="PS00370">
    <property type="entry name" value="PEP_ENZYMES_PHOS_SITE"/>
    <property type="match status" value="1"/>
</dbReference>
<evidence type="ECO:0000256" key="13">
    <source>
        <dbReference type="ARBA" id="ARBA00022723"/>
    </source>
</evidence>
<feature type="binding site" evidence="20">
    <location>
        <position position="448"/>
    </location>
    <ligand>
        <name>Mg(2+)</name>
        <dbReference type="ChEBI" id="CHEBI:18420"/>
    </ligand>
</feature>
<dbReference type="Gene3D" id="3.50.30.10">
    <property type="entry name" value="Phosphohistidine domain"/>
    <property type="match status" value="1"/>
</dbReference>
<evidence type="ECO:0000256" key="16">
    <source>
        <dbReference type="ARBA" id="ARBA00033235"/>
    </source>
</evidence>
<proteinExistence type="inferred from homology"/>
<comment type="catalytic activity">
    <reaction evidence="1 17">
        <text>L-histidyl-[protein] + phosphoenolpyruvate = N(pros)-phospho-L-histidyl-[protein] + pyruvate</text>
        <dbReference type="Rhea" id="RHEA:23880"/>
        <dbReference type="Rhea" id="RHEA-COMP:9745"/>
        <dbReference type="Rhea" id="RHEA-COMP:9746"/>
        <dbReference type="ChEBI" id="CHEBI:15361"/>
        <dbReference type="ChEBI" id="CHEBI:29979"/>
        <dbReference type="ChEBI" id="CHEBI:58702"/>
        <dbReference type="ChEBI" id="CHEBI:64837"/>
        <dbReference type="EC" id="2.7.3.9"/>
    </reaction>
</comment>
<feature type="domain" description="Phosphotransferase system enzyme I N-terminal" evidence="24">
    <location>
        <begin position="40"/>
        <end position="159"/>
    </location>
</feature>
<dbReference type="Gene3D" id="1.10.274.10">
    <property type="entry name" value="PtsI, HPr-binding domain"/>
    <property type="match status" value="1"/>
</dbReference>
<dbReference type="PRINTS" id="PR01736">
    <property type="entry name" value="PHPHTRNFRASE"/>
</dbReference>
<evidence type="ECO:0000256" key="12">
    <source>
        <dbReference type="ARBA" id="ARBA00022683"/>
    </source>
</evidence>
<dbReference type="InterPro" id="IPR000121">
    <property type="entry name" value="PEP_util_C"/>
</dbReference>
<comment type="similarity">
    <text evidence="5 17">Belongs to the PEP-utilizing enzyme family.</text>
</comment>
<dbReference type="Pfam" id="PF00391">
    <property type="entry name" value="PEP-utilizers"/>
    <property type="match status" value="1"/>
</dbReference>
<feature type="compositionally biased region" description="Low complexity" evidence="21">
    <location>
        <begin position="48"/>
        <end position="59"/>
    </location>
</feature>
<evidence type="ECO:0000313" key="26">
    <source>
        <dbReference type="Proteomes" id="UP000280668"/>
    </source>
</evidence>
<comment type="caution">
    <text evidence="25">The sequence shown here is derived from an EMBL/GenBank/DDBJ whole genome shotgun (WGS) entry which is preliminary data.</text>
</comment>
<dbReference type="InterPro" id="IPR036637">
    <property type="entry name" value="Phosphohistidine_dom_sf"/>
</dbReference>
<feature type="binding site" evidence="19">
    <location>
        <begin position="471"/>
        <end position="472"/>
    </location>
    <ligand>
        <name>phosphoenolpyruvate</name>
        <dbReference type="ChEBI" id="CHEBI:58702"/>
    </ligand>
</feature>
<evidence type="ECO:0000256" key="3">
    <source>
        <dbReference type="ARBA" id="ARBA00002728"/>
    </source>
</evidence>
<dbReference type="Pfam" id="PF05524">
    <property type="entry name" value="PEP-utilisers_N"/>
    <property type="match status" value="1"/>
</dbReference>
<comment type="function">
    <text evidence="3 17">General (non sugar-specific) component of the phosphoenolpyruvate-dependent sugar phosphotransferase system (sugar PTS). This major carbohydrate active-transport system catalyzes the phosphorylation of incoming sugar substrates concomitantly with their translocation across the cell membrane. Enzyme I transfers the phosphoryl group from phosphoenolpyruvate (PEP) to the phosphoryl carrier protein (HPr).</text>
</comment>
<dbReference type="SUPFAM" id="SSF51621">
    <property type="entry name" value="Phosphoenolpyruvate/pyruvate domain"/>
    <property type="match status" value="1"/>
</dbReference>
<evidence type="ECO:0000256" key="9">
    <source>
        <dbReference type="ARBA" id="ARBA00022490"/>
    </source>
</evidence>
<dbReference type="InterPro" id="IPR040442">
    <property type="entry name" value="Pyrv_kinase-like_dom_sf"/>
</dbReference>
<dbReference type="Pfam" id="PF02896">
    <property type="entry name" value="PEP-utilizers_C"/>
    <property type="match status" value="1"/>
</dbReference>
<dbReference type="GO" id="GO:0016301">
    <property type="term" value="F:kinase activity"/>
    <property type="evidence" value="ECO:0007669"/>
    <property type="project" value="UniProtKB-KW"/>
</dbReference>
<keyword evidence="9 17" id="KW-0963">Cytoplasm</keyword>
<evidence type="ECO:0000259" key="23">
    <source>
        <dbReference type="Pfam" id="PF02896"/>
    </source>
</evidence>
<dbReference type="Gene3D" id="3.20.20.60">
    <property type="entry name" value="Phosphoenolpyruvate-binding domains"/>
    <property type="match status" value="1"/>
</dbReference>
<evidence type="ECO:0000259" key="22">
    <source>
        <dbReference type="Pfam" id="PF00391"/>
    </source>
</evidence>
<feature type="active site" description="Tele-phosphohistidine intermediate" evidence="18">
    <location>
        <position position="222"/>
    </location>
</feature>
<keyword evidence="12 17" id="KW-0598">Phosphotransferase system</keyword>
<dbReference type="InterPro" id="IPR050499">
    <property type="entry name" value="PEP-utilizing_PTS_enzyme"/>
</dbReference>
<name>A0A3N2BF80_9MICO</name>
<dbReference type="SUPFAM" id="SSF52009">
    <property type="entry name" value="Phosphohistidine domain"/>
    <property type="match status" value="1"/>
</dbReference>
<feature type="binding site" evidence="19">
    <location>
        <position position="323"/>
    </location>
    <ligand>
        <name>phosphoenolpyruvate</name>
        <dbReference type="ChEBI" id="CHEBI:58702"/>
    </ligand>
</feature>
<keyword evidence="15 17" id="KW-0460">Magnesium</keyword>
<dbReference type="GO" id="GO:0009401">
    <property type="term" value="P:phosphoenolpyruvate-dependent sugar phosphotransferase system"/>
    <property type="evidence" value="ECO:0007669"/>
    <property type="project" value="UniProtKB-KW"/>
</dbReference>
<keyword evidence="14 17" id="KW-0418">Kinase</keyword>
<accession>A0A3N2BF80</accession>
<dbReference type="GO" id="GO:0046872">
    <property type="term" value="F:metal ion binding"/>
    <property type="evidence" value="ECO:0007669"/>
    <property type="project" value="UniProtKB-KW"/>
</dbReference>
<dbReference type="InterPro" id="IPR008731">
    <property type="entry name" value="PTS_EIN"/>
</dbReference>
<dbReference type="EMBL" id="RKHK01000001">
    <property type="protein sequence ID" value="ROR73895.1"/>
    <property type="molecule type" value="Genomic_DNA"/>
</dbReference>
<dbReference type="EC" id="2.7.3.9" evidence="6 17"/>
<evidence type="ECO:0000259" key="24">
    <source>
        <dbReference type="Pfam" id="PF05524"/>
    </source>
</evidence>
<feature type="binding site" evidence="20">
    <location>
        <position position="472"/>
    </location>
    <ligand>
        <name>Mg(2+)</name>
        <dbReference type="ChEBI" id="CHEBI:18420"/>
    </ligand>
</feature>
<dbReference type="SUPFAM" id="SSF47831">
    <property type="entry name" value="Enzyme I of the PEP:sugar phosphotransferase system HPr-binding (sub)domain"/>
    <property type="match status" value="1"/>
</dbReference>
<comment type="subcellular location">
    <subcellularLocation>
        <location evidence="4 17">Cytoplasm</location>
    </subcellularLocation>
</comment>
<evidence type="ECO:0000256" key="5">
    <source>
        <dbReference type="ARBA" id="ARBA00007837"/>
    </source>
</evidence>
<feature type="binding site" evidence="19">
    <location>
        <position position="359"/>
    </location>
    <ligand>
        <name>phosphoenolpyruvate</name>
        <dbReference type="ChEBI" id="CHEBI:58702"/>
    </ligand>
</feature>
<evidence type="ECO:0000256" key="1">
    <source>
        <dbReference type="ARBA" id="ARBA00000683"/>
    </source>
</evidence>
<protein>
    <recommendedName>
        <fullName evidence="7 17">Phosphoenolpyruvate-protein phosphotransferase</fullName>
        <ecNumber evidence="6 17">2.7.3.9</ecNumber>
    </recommendedName>
    <alternativeName>
        <fullName evidence="16 17">Phosphotransferase system, enzyme I</fullName>
    </alternativeName>
</protein>
<keyword evidence="26" id="KW-1185">Reference proteome</keyword>
<evidence type="ECO:0000256" key="10">
    <source>
        <dbReference type="ARBA" id="ARBA00022597"/>
    </source>
</evidence>
<evidence type="ECO:0000256" key="8">
    <source>
        <dbReference type="ARBA" id="ARBA00022448"/>
    </source>
</evidence>
<sequence>MRARFARNCAAQGHEAGTMWRMGDDSWSHPDPLPAGRLLRGVGVSPGRAAGPIARARPQAGPPPTAPDVAEDRVEHEAARVRRAARWVAATLRADAATVAGERRELLEATAQMAADPTLVTSAQELVRTQRTPPALAVWQAADQVIARFGEIGGYLAARARDVEDVRDRIVAHLSGRPVPGVPVHDHPFVLVALDLAPSETALLDPAKVLALVTAEGGPTSHTAILARDLGIPAVVGLGAAAAWDGELSEGRMLLVDGSAGTVEVDPSPESVEVAARPSEVRAPTGPGRTQDGHRVELLANIGDPSGAAEAAQAGAEGIGLFRTEFCFLDRTSEPSVAEQAEAYRQVLERFPHKKVVIRTLDAGSDKPLPFVTNARETNPALGLRGLRTARIAPQVLENQLAAIAEAGQGTDAEVWVMAPMVSTVTEAEDFVALCERHGLPQAGVMIEVPSAAMMAGQLLSRATFASLGTNDLIQYTLAADRQLGSLADLSDPWHPAVLRLIEASCQGGAQQGRPVGVCGEMAAAPALAVVLVGLGVTSLSMTPRALGDVAAVLSDTDFPTCLRLARLAADAETAEEARMRVRSELPVLRELGL</sequence>
<organism evidence="25 26">
    <name type="scientific">Bogoriella caseilytica</name>
    <dbReference type="NCBI Taxonomy" id="56055"/>
    <lineage>
        <taxon>Bacteria</taxon>
        <taxon>Bacillati</taxon>
        <taxon>Actinomycetota</taxon>
        <taxon>Actinomycetes</taxon>
        <taxon>Micrococcales</taxon>
        <taxon>Bogoriellaceae</taxon>
        <taxon>Bogoriella</taxon>
    </lineage>
</organism>
<evidence type="ECO:0000256" key="14">
    <source>
        <dbReference type="ARBA" id="ARBA00022777"/>
    </source>
</evidence>
<dbReference type="InterPro" id="IPR006318">
    <property type="entry name" value="PTS_EI-like"/>
</dbReference>
<keyword evidence="11 17" id="KW-0808">Transferase</keyword>
<dbReference type="InterPro" id="IPR008279">
    <property type="entry name" value="PEP-util_enz_mobile_dom"/>
</dbReference>
<dbReference type="InterPro" id="IPR015813">
    <property type="entry name" value="Pyrv/PenolPyrv_kinase-like_dom"/>
</dbReference>
<keyword evidence="13 17" id="KW-0479">Metal-binding</keyword>
<feature type="binding site" evidence="19">
    <location>
        <position position="482"/>
    </location>
    <ligand>
        <name>phosphoenolpyruvate</name>
        <dbReference type="ChEBI" id="CHEBI:58702"/>
    </ligand>
</feature>
<evidence type="ECO:0000256" key="2">
    <source>
        <dbReference type="ARBA" id="ARBA00001946"/>
    </source>
</evidence>
<evidence type="ECO:0000256" key="11">
    <source>
        <dbReference type="ARBA" id="ARBA00022679"/>
    </source>
</evidence>
<dbReference type="PANTHER" id="PTHR46244">
    <property type="entry name" value="PHOSPHOENOLPYRUVATE-PROTEIN PHOSPHOTRANSFERASE"/>
    <property type="match status" value="1"/>
</dbReference>
<evidence type="ECO:0000256" key="7">
    <source>
        <dbReference type="ARBA" id="ARBA00016544"/>
    </source>
</evidence>
<reference evidence="25 26" key="1">
    <citation type="submission" date="2018-11" db="EMBL/GenBank/DDBJ databases">
        <title>Sequencing the genomes of 1000 actinobacteria strains.</title>
        <authorList>
            <person name="Klenk H.-P."/>
        </authorList>
    </citation>
    <scope>NUCLEOTIDE SEQUENCE [LARGE SCALE GENOMIC DNA]</scope>
    <source>
        <strain evidence="25 26">DSM 11294</strain>
    </source>
</reference>
<gene>
    <name evidence="25" type="ORF">EDD31_2288</name>
</gene>
<evidence type="ECO:0000256" key="19">
    <source>
        <dbReference type="PIRSR" id="PIRSR000732-2"/>
    </source>
</evidence>
<keyword evidence="8 17" id="KW-0813">Transport</keyword>
<evidence type="ECO:0000256" key="15">
    <source>
        <dbReference type="ARBA" id="ARBA00022842"/>
    </source>
</evidence>
<feature type="active site" description="Proton donor" evidence="18">
    <location>
        <position position="519"/>
    </location>
</feature>
<evidence type="ECO:0000313" key="25">
    <source>
        <dbReference type="EMBL" id="ROR73895.1"/>
    </source>
</evidence>
<dbReference type="PANTHER" id="PTHR46244:SF3">
    <property type="entry name" value="PHOSPHOENOLPYRUVATE-PROTEIN PHOSPHOTRANSFERASE"/>
    <property type="match status" value="1"/>
</dbReference>
<evidence type="ECO:0000256" key="6">
    <source>
        <dbReference type="ARBA" id="ARBA00012232"/>
    </source>
</evidence>
<evidence type="ECO:0000256" key="18">
    <source>
        <dbReference type="PIRSR" id="PIRSR000732-1"/>
    </source>
</evidence>
<evidence type="ECO:0000256" key="20">
    <source>
        <dbReference type="PIRSR" id="PIRSR000732-3"/>
    </source>
</evidence>
<dbReference type="GO" id="GO:0008965">
    <property type="term" value="F:phosphoenolpyruvate-protein phosphotransferase activity"/>
    <property type="evidence" value="ECO:0007669"/>
    <property type="project" value="UniProtKB-EC"/>
</dbReference>
<dbReference type="InterPro" id="IPR036618">
    <property type="entry name" value="PtsI_HPr-bd_sf"/>
</dbReference>
<keyword evidence="10 17" id="KW-0762">Sugar transport</keyword>
<dbReference type="InterPro" id="IPR018274">
    <property type="entry name" value="PEP_util_AS"/>
</dbReference>
<evidence type="ECO:0000256" key="21">
    <source>
        <dbReference type="SAM" id="MobiDB-lite"/>
    </source>
</evidence>
<feature type="domain" description="PEP-utilising enzyme mobile" evidence="22">
    <location>
        <begin position="188"/>
        <end position="261"/>
    </location>
</feature>